<dbReference type="Pfam" id="PF00447">
    <property type="entry name" value="HSF_DNA-bind"/>
    <property type="match status" value="1"/>
</dbReference>
<feature type="compositionally biased region" description="Basic and acidic residues" evidence="8">
    <location>
        <begin position="56"/>
        <end position="66"/>
    </location>
</feature>
<dbReference type="InterPro" id="IPR000232">
    <property type="entry name" value="HSF_DNA-bd"/>
</dbReference>
<evidence type="ECO:0000256" key="4">
    <source>
        <dbReference type="ARBA" id="ARBA00023125"/>
    </source>
</evidence>
<evidence type="ECO:0000256" key="7">
    <source>
        <dbReference type="RuleBase" id="RU004020"/>
    </source>
</evidence>
<keyword evidence="4" id="KW-0238">DNA-binding</keyword>
<evidence type="ECO:0000256" key="3">
    <source>
        <dbReference type="ARBA" id="ARBA00023015"/>
    </source>
</evidence>
<keyword evidence="5" id="KW-0804">Transcription</keyword>
<dbReference type="SMART" id="SM00415">
    <property type="entry name" value="HSF"/>
    <property type="match status" value="1"/>
</dbReference>
<keyword evidence="11" id="KW-1185">Reference proteome</keyword>
<evidence type="ECO:0000313" key="11">
    <source>
        <dbReference type="Proteomes" id="UP000694547"/>
    </source>
</evidence>
<dbReference type="AlphaFoldDB" id="A0A8C8UFG9"/>
<protein>
    <recommendedName>
        <fullName evidence="9">HSF-type DNA-binding domain-containing protein</fullName>
    </recommendedName>
</protein>
<name>A0A8C8UFG9_PERMB</name>
<dbReference type="Gene3D" id="1.10.10.10">
    <property type="entry name" value="Winged helix-like DNA-binding domain superfamily/Winged helix DNA-binding domain"/>
    <property type="match status" value="1"/>
</dbReference>
<dbReference type="FunFam" id="1.10.10.10:FF:000349">
    <property type="entry name" value="Heat shock transcription factor, Y-linked"/>
    <property type="match status" value="1"/>
</dbReference>
<evidence type="ECO:0000259" key="9">
    <source>
        <dbReference type="SMART" id="SM00415"/>
    </source>
</evidence>
<keyword evidence="6" id="KW-0539">Nucleus</keyword>
<evidence type="ECO:0000256" key="5">
    <source>
        <dbReference type="ARBA" id="ARBA00023163"/>
    </source>
</evidence>
<dbReference type="SUPFAM" id="SSF46785">
    <property type="entry name" value="Winged helix' DNA-binding domain"/>
    <property type="match status" value="1"/>
</dbReference>
<organism evidence="10 11">
    <name type="scientific">Peromyscus maniculatus bairdii</name>
    <name type="common">Prairie deer mouse</name>
    <dbReference type="NCBI Taxonomy" id="230844"/>
    <lineage>
        <taxon>Eukaryota</taxon>
        <taxon>Metazoa</taxon>
        <taxon>Chordata</taxon>
        <taxon>Craniata</taxon>
        <taxon>Vertebrata</taxon>
        <taxon>Euteleostomi</taxon>
        <taxon>Mammalia</taxon>
        <taxon>Eutheria</taxon>
        <taxon>Euarchontoglires</taxon>
        <taxon>Glires</taxon>
        <taxon>Rodentia</taxon>
        <taxon>Myomorpha</taxon>
        <taxon>Muroidea</taxon>
        <taxon>Cricetidae</taxon>
        <taxon>Neotominae</taxon>
        <taxon>Peromyscus</taxon>
    </lineage>
</organism>
<feature type="compositionally biased region" description="Basic and acidic residues" evidence="8">
    <location>
        <begin position="202"/>
        <end position="220"/>
    </location>
</feature>
<evidence type="ECO:0000256" key="2">
    <source>
        <dbReference type="ARBA" id="ARBA00006403"/>
    </source>
</evidence>
<feature type="region of interest" description="Disordered" evidence="8">
    <location>
        <begin position="1"/>
        <end position="76"/>
    </location>
</feature>
<proteinExistence type="inferred from homology"/>
<dbReference type="GO" id="GO:0003700">
    <property type="term" value="F:DNA-binding transcription factor activity"/>
    <property type="evidence" value="ECO:0007669"/>
    <property type="project" value="InterPro"/>
</dbReference>
<dbReference type="PANTHER" id="PTHR10015">
    <property type="entry name" value="HEAT SHOCK TRANSCRIPTION FACTOR"/>
    <property type="match status" value="1"/>
</dbReference>
<comment type="similarity">
    <text evidence="2 7">Belongs to the HSF family.</text>
</comment>
<reference evidence="10" key="2">
    <citation type="submission" date="2025-08" db="UniProtKB">
        <authorList>
            <consortium name="Ensembl"/>
        </authorList>
    </citation>
    <scope>IDENTIFICATION</scope>
</reference>
<feature type="region of interest" description="Disordered" evidence="8">
    <location>
        <begin position="182"/>
        <end position="224"/>
    </location>
</feature>
<reference evidence="10" key="3">
    <citation type="submission" date="2025-09" db="UniProtKB">
        <authorList>
            <consortium name="Ensembl"/>
        </authorList>
    </citation>
    <scope>IDENTIFICATION</scope>
</reference>
<feature type="compositionally biased region" description="Basic and acidic residues" evidence="8">
    <location>
        <begin position="36"/>
        <end position="47"/>
    </location>
</feature>
<keyword evidence="3" id="KW-0805">Transcription regulation</keyword>
<dbReference type="GO" id="GO:0043565">
    <property type="term" value="F:sequence-specific DNA binding"/>
    <property type="evidence" value="ECO:0007669"/>
    <property type="project" value="InterPro"/>
</dbReference>
<evidence type="ECO:0000256" key="1">
    <source>
        <dbReference type="ARBA" id="ARBA00004123"/>
    </source>
</evidence>
<evidence type="ECO:0000313" key="10">
    <source>
        <dbReference type="Ensembl" id="ENSPEMP00000030460.1"/>
    </source>
</evidence>
<evidence type="ECO:0000256" key="6">
    <source>
        <dbReference type="ARBA" id="ARBA00023242"/>
    </source>
</evidence>
<dbReference type="Proteomes" id="UP000694547">
    <property type="component" value="Chromosome X"/>
</dbReference>
<dbReference type="PANTHER" id="PTHR10015:SF140">
    <property type="entry name" value="HEAT SHOCK TRANSCRIPTION FACTOR, X-LINKED MEMBER 3-RELATED"/>
    <property type="match status" value="1"/>
</dbReference>
<feature type="domain" description="HSF-type DNA-binding" evidence="9">
    <location>
        <begin position="79"/>
        <end position="189"/>
    </location>
</feature>
<dbReference type="Ensembl" id="ENSPEMT00000034297.1">
    <property type="protein sequence ID" value="ENSPEMP00000030460.1"/>
    <property type="gene ID" value="ENSPEMG00000027461.1"/>
</dbReference>
<dbReference type="InterPro" id="IPR036388">
    <property type="entry name" value="WH-like_DNA-bd_sf"/>
</dbReference>
<evidence type="ECO:0000256" key="8">
    <source>
        <dbReference type="SAM" id="MobiDB-lite"/>
    </source>
</evidence>
<reference evidence="10 11" key="1">
    <citation type="submission" date="2018-10" db="EMBL/GenBank/DDBJ databases">
        <title>Improved assembly of the deer mouse Peromyscus maniculatus genome.</title>
        <authorList>
            <person name="Lassance J.-M."/>
            <person name="Hoekstra H.E."/>
        </authorList>
    </citation>
    <scope>NUCLEOTIDE SEQUENCE [LARGE SCALE GENOMIC DNA]</scope>
</reference>
<feature type="compositionally biased region" description="Polar residues" evidence="8">
    <location>
        <begin position="1"/>
        <end position="33"/>
    </location>
</feature>
<dbReference type="GO" id="GO:0005634">
    <property type="term" value="C:nucleus"/>
    <property type="evidence" value="ECO:0007669"/>
    <property type="project" value="UniProtKB-SubCell"/>
</dbReference>
<dbReference type="GeneTree" id="ENSGT00940000161825"/>
<dbReference type="InterPro" id="IPR036390">
    <property type="entry name" value="WH_DNA-bd_sf"/>
</dbReference>
<sequence>MASQNVEQDCETNVSPGVNQEPVSKDIPNSSPDSEADSRESLVRQDDQDVIQDPAFEERLPPEDQSQHTASEEDNTNILSLPFPRKLWTIVQNEAFKSVKWTEEGDTIMIEVDLFQREVLHLKGAKKIFETDSLKSFIRQLNMYGFRKICHETSYSDKKNGYEMMYRNFNFQRDKPGLLKSAQEPISKKKKLPTRCSPRFYHKPEEDSEESKKKSSDDQAPKGNQGFAFSTVWAMKTIPGCSLERQSPGELSNPTAEDTSGNIICVPPTAPQIQGMEEVPSASSSYPILGSMMSLYNNCCSVLLSSLLERPTNESSDEEEQEDSSDYKCVICEPIKNSPRL</sequence>
<comment type="subcellular location">
    <subcellularLocation>
        <location evidence="1">Nucleus</location>
    </subcellularLocation>
</comment>
<accession>A0A8C8UFG9</accession>